<feature type="transmembrane region" description="Helical" evidence="1">
    <location>
        <begin position="114"/>
        <end position="135"/>
    </location>
</feature>
<dbReference type="RefSeq" id="WP_168015582.1">
    <property type="nucleotide sequence ID" value="NZ_JAATEP010000030.1"/>
</dbReference>
<evidence type="ECO:0008006" key="4">
    <source>
        <dbReference type="Google" id="ProtNLM"/>
    </source>
</evidence>
<organism evidence="2 3">
    <name type="scientific">Nonomuraea composti</name>
    <dbReference type="NCBI Taxonomy" id="2720023"/>
    <lineage>
        <taxon>Bacteria</taxon>
        <taxon>Bacillati</taxon>
        <taxon>Actinomycetota</taxon>
        <taxon>Actinomycetes</taxon>
        <taxon>Streptosporangiales</taxon>
        <taxon>Streptosporangiaceae</taxon>
        <taxon>Nonomuraea</taxon>
    </lineage>
</organism>
<feature type="transmembrane region" description="Helical" evidence="1">
    <location>
        <begin position="142"/>
        <end position="161"/>
    </location>
</feature>
<evidence type="ECO:0000313" key="3">
    <source>
        <dbReference type="Proteomes" id="UP000696294"/>
    </source>
</evidence>
<feature type="transmembrane region" description="Helical" evidence="1">
    <location>
        <begin position="229"/>
        <end position="249"/>
    </location>
</feature>
<dbReference type="EMBL" id="JAATEP010000030">
    <property type="protein sequence ID" value="NJP94602.1"/>
    <property type="molecule type" value="Genomic_DNA"/>
</dbReference>
<accession>A0ABX1BDY9</accession>
<keyword evidence="1" id="KW-0472">Membrane</keyword>
<sequence>MRHRLSVPALIIAALYAAALVTTAVLALTTGDVAPLWRLTVFGDVRELVEATPANVATMLLIGLPWTCALWLGLRGPRVGQPPELTVQEQRLRLALYAAAATWLIHPFTQGWPWWAVVLDSVLMLAVVVLIRPVLGDSLEYASWSVVAGVLAFGGGAVVAVSDEFALGLSGGAGLALLLAQLVWMVLVLRAQRWDGRWRFVTYLYGITSLVLPMLVLAAGWLVVEAGSLLYSLSAAAGVLMAIWLVDTANDLADPRNRKTVAPAAP</sequence>
<comment type="caution">
    <text evidence="2">The sequence shown here is derived from an EMBL/GenBank/DDBJ whole genome shotgun (WGS) entry which is preliminary data.</text>
</comment>
<gene>
    <name evidence="2" type="ORF">HCN51_35065</name>
</gene>
<name>A0ABX1BDY9_9ACTN</name>
<feature type="transmembrane region" description="Helical" evidence="1">
    <location>
        <begin position="201"/>
        <end position="223"/>
    </location>
</feature>
<keyword evidence="1" id="KW-1133">Transmembrane helix</keyword>
<proteinExistence type="predicted"/>
<dbReference type="Proteomes" id="UP000696294">
    <property type="component" value="Unassembled WGS sequence"/>
</dbReference>
<feature type="transmembrane region" description="Helical" evidence="1">
    <location>
        <begin position="167"/>
        <end position="189"/>
    </location>
</feature>
<keyword evidence="3" id="KW-1185">Reference proteome</keyword>
<reference evidence="2 3" key="1">
    <citation type="submission" date="2020-03" db="EMBL/GenBank/DDBJ databases">
        <title>WGS of actinomycetes isolated from Thailand.</title>
        <authorList>
            <person name="Thawai C."/>
        </authorList>
    </citation>
    <scope>NUCLEOTIDE SEQUENCE [LARGE SCALE GENOMIC DNA]</scope>
    <source>
        <strain evidence="2 3">FMUSA5-5</strain>
    </source>
</reference>
<evidence type="ECO:0000313" key="2">
    <source>
        <dbReference type="EMBL" id="NJP94602.1"/>
    </source>
</evidence>
<protein>
    <recommendedName>
        <fullName evidence="4">DUF998 domain-containing protein</fullName>
    </recommendedName>
</protein>
<keyword evidence="1" id="KW-0812">Transmembrane</keyword>
<evidence type="ECO:0000256" key="1">
    <source>
        <dbReference type="SAM" id="Phobius"/>
    </source>
</evidence>